<dbReference type="AlphaFoldDB" id="A0A1H2MKQ5"/>
<keyword evidence="11" id="KW-1185">Reference proteome</keyword>
<evidence type="ECO:0000256" key="3">
    <source>
        <dbReference type="ARBA" id="ARBA00022597"/>
    </source>
</evidence>
<evidence type="ECO:0000256" key="1">
    <source>
        <dbReference type="ARBA" id="ARBA00022448"/>
    </source>
</evidence>
<protein>
    <submittedName>
        <fullName evidence="10">Monosaccharide ABC transporter ATP-binding protein, CUT2 family</fullName>
    </submittedName>
</protein>
<evidence type="ECO:0000256" key="8">
    <source>
        <dbReference type="ARBA" id="ARBA00023136"/>
    </source>
</evidence>
<keyword evidence="4" id="KW-0677">Repeat</keyword>
<dbReference type="PROSITE" id="PS00211">
    <property type="entry name" value="ABC_TRANSPORTER_1"/>
    <property type="match status" value="1"/>
</dbReference>
<evidence type="ECO:0000256" key="6">
    <source>
        <dbReference type="ARBA" id="ARBA00022840"/>
    </source>
</evidence>
<keyword evidence="3" id="KW-0762">Sugar transport</keyword>
<dbReference type="InterPro" id="IPR050107">
    <property type="entry name" value="ABC_carbohydrate_import_ATPase"/>
</dbReference>
<dbReference type="Gene3D" id="3.40.50.300">
    <property type="entry name" value="P-loop containing nucleotide triphosphate hydrolases"/>
    <property type="match status" value="2"/>
</dbReference>
<feature type="domain" description="ABC transporter" evidence="9">
    <location>
        <begin position="9"/>
        <end position="244"/>
    </location>
</feature>
<keyword evidence="2" id="KW-1003">Cell membrane</keyword>
<organism evidence="10 11">
    <name type="scientific">Microlunatus sagamiharensis</name>
    <dbReference type="NCBI Taxonomy" id="546874"/>
    <lineage>
        <taxon>Bacteria</taxon>
        <taxon>Bacillati</taxon>
        <taxon>Actinomycetota</taxon>
        <taxon>Actinomycetes</taxon>
        <taxon>Propionibacteriales</taxon>
        <taxon>Propionibacteriaceae</taxon>
        <taxon>Microlunatus</taxon>
    </lineage>
</organism>
<dbReference type="SUPFAM" id="SSF52540">
    <property type="entry name" value="P-loop containing nucleoside triphosphate hydrolases"/>
    <property type="match status" value="2"/>
</dbReference>
<keyword evidence="1" id="KW-0813">Transport</keyword>
<dbReference type="PANTHER" id="PTHR43790">
    <property type="entry name" value="CARBOHYDRATE TRANSPORT ATP-BINDING PROTEIN MG119-RELATED"/>
    <property type="match status" value="1"/>
</dbReference>
<dbReference type="STRING" id="546874.SAMN04488544_2260"/>
<keyword evidence="8" id="KW-0472">Membrane</keyword>
<evidence type="ECO:0000259" key="9">
    <source>
        <dbReference type="PROSITE" id="PS50893"/>
    </source>
</evidence>
<dbReference type="InterPro" id="IPR003593">
    <property type="entry name" value="AAA+_ATPase"/>
</dbReference>
<dbReference type="Proteomes" id="UP000198825">
    <property type="component" value="Chromosome I"/>
</dbReference>
<keyword evidence="7" id="KW-1278">Translocase</keyword>
<sequence length="500" mass="53775">MTDPDAPLLETRGLSKVYGRFTALHPTDITVRAGSIHGFLGKNGAGKSTLVKLIAGSERPTAGQILFKGEDITGLPLVRRRQLGIHLLSQHAEVVADLSVAENLLLPDYPRRGPFVDVRAMHAKARALLERYDVPFAVDQPAGALSAPDQRRLGIVRTLVEGSALVMLDEPTTALSQEERSSLFDWVRSLNDAGQTFVFISHFNNEIQAICDRATVLRDGRVVADGADPRAMGSAEISELVVGSAVDEFVRVPRVAERERLVVRDLVTEGVGPVSFSVGAGEIVGFVGLPGSGAQESARAVAGLRPVQSGTVELDGRALRTADVRGALDSGMVYLTNDRHGEGIVGPMSVRESLRLGNWPSRGGLLADGEITKTYEKYHARMHFRVAGPEQPIEELSGGNQQKIILGRLLARQPEVLILDEPTLGVDVATKEEVHRLIDELTGSGLAVILLAYDTDEMVRMVDRVVSFSDGRVVGELVGTEVTADAILGRLHHETALADA</sequence>
<proteinExistence type="predicted"/>
<accession>A0A1H2MKQ5</accession>
<evidence type="ECO:0000256" key="5">
    <source>
        <dbReference type="ARBA" id="ARBA00022741"/>
    </source>
</evidence>
<evidence type="ECO:0000256" key="4">
    <source>
        <dbReference type="ARBA" id="ARBA00022737"/>
    </source>
</evidence>
<dbReference type="InterPro" id="IPR027417">
    <property type="entry name" value="P-loop_NTPase"/>
</dbReference>
<keyword evidence="5" id="KW-0547">Nucleotide-binding</keyword>
<dbReference type="Pfam" id="PF00005">
    <property type="entry name" value="ABC_tran"/>
    <property type="match status" value="2"/>
</dbReference>
<dbReference type="InterPro" id="IPR003439">
    <property type="entry name" value="ABC_transporter-like_ATP-bd"/>
</dbReference>
<reference evidence="11" key="1">
    <citation type="submission" date="2016-10" db="EMBL/GenBank/DDBJ databases">
        <authorList>
            <person name="Varghese N."/>
            <person name="Submissions S."/>
        </authorList>
    </citation>
    <scope>NUCLEOTIDE SEQUENCE [LARGE SCALE GENOMIC DNA]</scope>
    <source>
        <strain evidence="11">DSM 21743</strain>
    </source>
</reference>
<name>A0A1H2MKQ5_9ACTN</name>
<dbReference type="RefSeq" id="WP_172825785.1">
    <property type="nucleotide sequence ID" value="NZ_LT629799.1"/>
</dbReference>
<evidence type="ECO:0000256" key="2">
    <source>
        <dbReference type="ARBA" id="ARBA00022475"/>
    </source>
</evidence>
<evidence type="ECO:0000313" key="11">
    <source>
        <dbReference type="Proteomes" id="UP000198825"/>
    </source>
</evidence>
<keyword evidence="6 10" id="KW-0067">ATP-binding</keyword>
<dbReference type="CDD" id="cd03215">
    <property type="entry name" value="ABC_Carb_Monos_II"/>
    <property type="match status" value="1"/>
</dbReference>
<feature type="domain" description="ABC transporter" evidence="9">
    <location>
        <begin position="250"/>
        <end position="495"/>
    </location>
</feature>
<dbReference type="GO" id="GO:0005524">
    <property type="term" value="F:ATP binding"/>
    <property type="evidence" value="ECO:0007669"/>
    <property type="project" value="UniProtKB-KW"/>
</dbReference>
<dbReference type="EMBL" id="LT629799">
    <property type="protein sequence ID" value="SDU93790.1"/>
    <property type="molecule type" value="Genomic_DNA"/>
</dbReference>
<gene>
    <name evidence="10" type="ORF">SAMN04488544_2260</name>
</gene>
<dbReference type="SMART" id="SM00382">
    <property type="entry name" value="AAA"/>
    <property type="match status" value="2"/>
</dbReference>
<evidence type="ECO:0000256" key="7">
    <source>
        <dbReference type="ARBA" id="ARBA00022967"/>
    </source>
</evidence>
<evidence type="ECO:0000313" key="10">
    <source>
        <dbReference type="EMBL" id="SDU93790.1"/>
    </source>
</evidence>
<dbReference type="InterPro" id="IPR017871">
    <property type="entry name" value="ABC_transporter-like_CS"/>
</dbReference>
<dbReference type="PROSITE" id="PS50893">
    <property type="entry name" value="ABC_TRANSPORTER_2"/>
    <property type="match status" value="2"/>
</dbReference>
<dbReference type="GO" id="GO:0016887">
    <property type="term" value="F:ATP hydrolysis activity"/>
    <property type="evidence" value="ECO:0007669"/>
    <property type="project" value="InterPro"/>
</dbReference>
<dbReference type="PANTHER" id="PTHR43790:SF3">
    <property type="entry name" value="D-ALLOSE IMPORT ATP-BINDING PROTEIN ALSA-RELATED"/>
    <property type="match status" value="1"/>
</dbReference>